<comment type="caution">
    <text evidence="2">The sequence shown here is derived from an EMBL/GenBank/DDBJ whole genome shotgun (WGS) entry which is preliminary data.</text>
</comment>
<protein>
    <submittedName>
        <fullName evidence="2">Uncharacterized protein</fullName>
    </submittedName>
</protein>
<evidence type="ECO:0000313" key="3">
    <source>
        <dbReference type="Proteomes" id="UP001519342"/>
    </source>
</evidence>
<evidence type="ECO:0000256" key="1">
    <source>
        <dbReference type="SAM" id="MobiDB-lite"/>
    </source>
</evidence>
<dbReference type="EMBL" id="JAGGKS010000001">
    <property type="protein sequence ID" value="MBP1924386.1"/>
    <property type="molecule type" value="Genomic_DNA"/>
</dbReference>
<accession>A0ABS4G9L5</accession>
<name>A0ABS4G9L5_9FIRM</name>
<feature type="compositionally biased region" description="Gly residues" evidence="1">
    <location>
        <begin position="307"/>
        <end position="319"/>
    </location>
</feature>
<proteinExistence type="predicted"/>
<keyword evidence="3" id="KW-1185">Reference proteome</keyword>
<organism evidence="2 3">
    <name type="scientific">Sedimentibacter acidaminivorans</name>
    <dbReference type="NCBI Taxonomy" id="913099"/>
    <lineage>
        <taxon>Bacteria</taxon>
        <taxon>Bacillati</taxon>
        <taxon>Bacillota</taxon>
        <taxon>Tissierellia</taxon>
        <taxon>Sedimentibacter</taxon>
    </lineage>
</organism>
<sequence length="330" mass="35973">MRCSNNNNNNNNTAGAGFTDRCCTGQSGCDWDGTLRNVVTEPIYVQKIYDQALFNLQGLKTAPGQEFEPALGCGTNIIRISDIRCRKFFNPNNINDECNLKINPNTELSGGQFVKREDGSDYKVIGPDGIFSQKLVYADTTFCDEFEEGTPVFGTQNVEVSGCVVVELDLVVTPCDSNRESVITLSTVVDIADRCNPLVLTNFFELCVPSVYDTAFLPRFTELCNLSCETRLATNSIARDFYIDPRTGVLSVNLIVSLCISCEKKIVVPVQLCVLSTGFTQVSPEQGQLCTTFPRLFPRQIDENSVGGTGGSGGHGGGCRPRSASTDENE</sequence>
<dbReference type="Proteomes" id="UP001519342">
    <property type="component" value="Unassembled WGS sequence"/>
</dbReference>
<evidence type="ECO:0000313" key="2">
    <source>
        <dbReference type="EMBL" id="MBP1924386.1"/>
    </source>
</evidence>
<reference evidence="2 3" key="1">
    <citation type="submission" date="2021-03" db="EMBL/GenBank/DDBJ databases">
        <title>Genomic Encyclopedia of Type Strains, Phase IV (KMG-IV): sequencing the most valuable type-strain genomes for metagenomic binning, comparative biology and taxonomic classification.</title>
        <authorList>
            <person name="Goeker M."/>
        </authorList>
    </citation>
    <scope>NUCLEOTIDE SEQUENCE [LARGE SCALE GENOMIC DNA]</scope>
    <source>
        <strain evidence="2 3">DSM 24004</strain>
    </source>
</reference>
<feature type="region of interest" description="Disordered" evidence="1">
    <location>
        <begin position="304"/>
        <end position="330"/>
    </location>
</feature>
<dbReference type="RefSeq" id="WP_209510152.1">
    <property type="nucleotide sequence ID" value="NZ_JAGGKS010000001.1"/>
</dbReference>
<gene>
    <name evidence="2" type="ORF">J2Z76_000239</name>
</gene>